<evidence type="ECO:0000256" key="3">
    <source>
        <dbReference type="ARBA" id="ARBA00022475"/>
    </source>
</evidence>
<keyword evidence="5 7" id="KW-1133">Transmembrane helix</keyword>
<dbReference type="InterPro" id="IPR045621">
    <property type="entry name" value="BPD_transp_1_N"/>
</dbReference>
<dbReference type="PANTHER" id="PTHR43163:SF6">
    <property type="entry name" value="DIPEPTIDE TRANSPORT SYSTEM PERMEASE PROTEIN DPPB-RELATED"/>
    <property type="match status" value="1"/>
</dbReference>
<dbReference type="Proteomes" id="UP000271624">
    <property type="component" value="Unassembled WGS sequence"/>
</dbReference>
<keyword evidence="4 7" id="KW-0812">Transmembrane</keyword>
<dbReference type="InterPro" id="IPR000515">
    <property type="entry name" value="MetI-like"/>
</dbReference>
<feature type="transmembrane region" description="Helical" evidence="7">
    <location>
        <begin position="240"/>
        <end position="261"/>
    </location>
</feature>
<dbReference type="GO" id="GO:0005886">
    <property type="term" value="C:plasma membrane"/>
    <property type="evidence" value="ECO:0007669"/>
    <property type="project" value="UniProtKB-SubCell"/>
</dbReference>
<dbReference type="RefSeq" id="WP_127081263.1">
    <property type="nucleotide sequence ID" value="NZ_RSCL01000006.1"/>
</dbReference>
<reference evidence="9" key="1">
    <citation type="submission" date="2018-12" db="EMBL/GenBank/DDBJ databases">
        <authorList>
            <person name="Will S."/>
            <person name="Neumann-Schaal M."/>
            <person name="Henke P."/>
        </authorList>
    </citation>
    <scope>NUCLEOTIDE SEQUENCE</scope>
    <source>
        <strain evidence="9">PCC 7102</strain>
    </source>
</reference>
<sequence>MVKYLIRRILVSIPTLIAISIVIFTILALAPGDPMGEFALNSGITAEVRENIRRSLGLDQPTHIRYIKWVTAFISGDMGYSFTSRLEVSSLIFQRLPVTLWIVGFAYLLGALLAVPLGVISALKRNSAFDMVLTTLVFFGFSLPTFFTSLLLIIIFSVQLKWLPFIYNDTLQLTDFNSFIELIKQSIMPIFVLGLWQTAVLMRFVRSEILENIHKDYVRTAYAKGLPNYIVIIRHVLRNALIPVVTLLALDIPSIFTGALVTEKVFRIPGIGALLIDSINSRDTPVVMSITFIYGILIVIFNLIADILYGLLDPRVSSTK</sequence>
<evidence type="ECO:0000256" key="1">
    <source>
        <dbReference type="ARBA" id="ARBA00004651"/>
    </source>
</evidence>
<organism evidence="9 10">
    <name type="scientific">Dulcicalothrix desertica PCC 7102</name>
    <dbReference type="NCBI Taxonomy" id="232991"/>
    <lineage>
        <taxon>Bacteria</taxon>
        <taxon>Bacillati</taxon>
        <taxon>Cyanobacteriota</taxon>
        <taxon>Cyanophyceae</taxon>
        <taxon>Nostocales</taxon>
        <taxon>Calotrichaceae</taxon>
        <taxon>Dulcicalothrix</taxon>
    </lineage>
</organism>
<evidence type="ECO:0000259" key="8">
    <source>
        <dbReference type="PROSITE" id="PS50928"/>
    </source>
</evidence>
<dbReference type="PROSITE" id="PS50928">
    <property type="entry name" value="ABC_TM1"/>
    <property type="match status" value="1"/>
</dbReference>
<gene>
    <name evidence="9" type="ORF">DSM106972_027070</name>
</gene>
<feature type="transmembrane region" description="Helical" evidence="7">
    <location>
        <begin position="98"/>
        <end position="120"/>
    </location>
</feature>
<comment type="caution">
    <text evidence="9">The sequence shown here is derived from an EMBL/GenBank/DDBJ whole genome shotgun (WGS) entry which is preliminary data.</text>
</comment>
<feature type="transmembrane region" description="Helical" evidence="7">
    <location>
        <begin position="132"/>
        <end position="158"/>
    </location>
</feature>
<dbReference type="SUPFAM" id="SSF161098">
    <property type="entry name" value="MetI-like"/>
    <property type="match status" value="1"/>
</dbReference>
<evidence type="ECO:0000256" key="2">
    <source>
        <dbReference type="ARBA" id="ARBA00022448"/>
    </source>
</evidence>
<dbReference type="PANTHER" id="PTHR43163">
    <property type="entry name" value="DIPEPTIDE TRANSPORT SYSTEM PERMEASE PROTEIN DPPB-RELATED"/>
    <property type="match status" value="1"/>
</dbReference>
<reference evidence="9" key="2">
    <citation type="journal article" date="2019" name="Genome Biol. Evol.">
        <title>Day and night: Metabolic profiles and evolutionary relationships of six axenic non-marine cyanobacteria.</title>
        <authorList>
            <person name="Will S.E."/>
            <person name="Henke P."/>
            <person name="Boedeker C."/>
            <person name="Huang S."/>
            <person name="Brinkmann H."/>
            <person name="Rohde M."/>
            <person name="Jarek M."/>
            <person name="Friedl T."/>
            <person name="Seufert S."/>
            <person name="Schumacher M."/>
            <person name="Overmann J."/>
            <person name="Neumann-Schaal M."/>
            <person name="Petersen J."/>
        </authorList>
    </citation>
    <scope>NUCLEOTIDE SEQUENCE [LARGE SCALE GENOMIC DNA]</scope>
    <source>
        <strain evidence="9">PCC 7102</strain>
    </source>
</reference>
<dbReference type="InterPro" id="IPR035906">
    <property type="entry name" value="MetI-like_sf"/>
</dbReference>
<dbReference type="Gene3D" id="1.10.3720.10">
    <property type="entry name" value="MetI-like"/>
    <property type="match status" value="1"/>
</dbReference>
<feature type="transmembrane region" description="Helical" evidence="7">
    <location>
        <begin position="186"/>
        <end position="205"/>
    </location>
</feature>
<accession>A0A433VK40</accession>
<dbReference type="OrthoDB" id="9773683at2"/>
<feature type="transmembrane region" description="Helical" evidence="7">
    <location>
        <begin position="292"/>
        <end position="312"/>
    </location>
</feature>
<dbReference type="GO" id="GO:0055085">
    <property type="term" value="P:transmembrane transport"/>
    <property type="evidence" value="ECO:0007669"/>
    <property type="project" value="InterPro"/>
</dbReference>
<evidence type="ECO:0000256" key="7">
    <source>
        <dbReference type="RuleBase" id="RU363032"/>
    </source>
</evidence>
<proteinExistence type="inferred from homology"/>
<keyword evidence="2 7" id="KW-0813">Transport</keyword>
<dbReference type="CDD" id="cd06261">
    <property type="entry name" value="TM_PBP2"/>
    <property type="match status" value="1"/>
</dbReference>
<keyword evidence="10" id="KW-1185">Reference proteome</keyword>
<comment type="similarity">
    <text evidence="7">Belongs to the binding-protein-dependent transport system permease family.</text>
</comment>
<feature type="transmembrane region" description="Helical" evidence="7">
    <location>
        <begin position="9"/>
        <end position="30"/>
    </location>
</feature>
<evidence type="ECO:0000313" key="9">
    <source>
        <dbReference type="EMBL" id="RUT06450.1"/>
    </source>
</evidence>
<comment type="subcellular location">
    <subcellularLocation>
        <location evidence="1 7">Cell membrane</location>
        <topology evidence="1 7">Multi-pass membrane protein</topology>
    </subcellularLocation>
</comment>
<dbReference type="EMBL" id="RSCL01000006">
    <property type="protein sequence ID" value="RUT06450.1"/>
    <property type="molecule type" value="Genomic_DNA"/>
</dbReference>
<feature type="domain" description="ABC transmembrane type-1" evidence="8">
    <location>
        <begin position="96"/>
        <end position="309"/>
    </location>
</feature>
<name>A0A433VK40_9CYAN</name>
<dbReference type="Pfam" id="PF00528">
    <property type="entry name" value="BPD_transp_1"/>
    <property type="match status" value="1"/>
</dbReference>
<evidence type="ECO:0000256" key="5">
    <source>
        <dbReference type="ARBA" id="ARBA00022989"/>
    </source>
</evidence>
<dbReference type="Pfam" id="PF19300">
    <property type="entry name" value="BPD_transp_1_N"/>
    <property type="match status" value="1"/>
</dbReference>
<dbReference type="AlphaFoldDB" id="A0A433VK40"/>
<evidence type="ECO:0000313" key="10">
    <source>
        <dbReference type="Proteomes" id="UP000271624"/>
    </source>
</evidence>
<keyword evidence="3" id="KW-1003">Cell membrane</keyword>
<protein>
    <submittedName>
        <fullName evidence="9">ABC transporter substrate-binding protein</fullName>
    </submittedName>
</protein>
<keyword evidence="6 7" id="KW-0472">Membrane</keyword>
<evidence type="ECO:0000256" key="6">
    <source>
        <dbReference type="ARBA" id="ARBA00023136"/>
    </source>
</evidence>
<evidence type="ECO:0000256" key="4">
    <source>
        <dbReference type="ARBA" id="ARBA00022692"/>
    </source>
</evidence>